<dbReference type="InterPro" id="IPR036388">
    <property type="entry name" value="WH-like_DNA-bd_sf"/>
</dbReference>
<evidence type="ECO:0000259" key="1">
    <source>
        <dbReference type="PROSITE" id="PS50995"/>
    </source>
</evidence>
<dbReference type="InterPro" id="IPR036390">
    <property type="entry name" value="WH_DNA-bd_sf"/>
</dbReference>
<name>A0ABV2P105_9MICC</name>
<keyword evidence="2" id="KW-0238">DNA-binding</keyword>
<evidence type="ECO:0000313" key="3">
    <source>
        <dbReference type="Proteomes" id="UP001549307"/>
    </source>
</evidence>
<dbReference type="GO" id="GO:0003677">
    <property type="term" value="F:DNA binding"/>
    <property type="evidence" value="ECO:0007669"/>
    <property type="project" value="UniProtKB-KW"/>
</dbReference>
<organism evidence="2 3">
    <name type="scientific">Arthrobacter bambusae</name>
    <dbReference type="NCBI Taxonomy" id="1338426"/>
    <lineage>
        <taxon>Bacteria</taxon>
        <taxon>Bacillati</taxon>
        <taxon>Actinomycetota</taxon>
        <taxon>Actinomycetes</taxon>
        <taxon>Micrococcales</taxon>
        <taxon>Micrococcaceae</taxon>
        <taxon>Arthrobacter</taxon>
    </lineage>
</organism>
<proteinExistence type="predicted"/>
<gene>
    <name evidence="2" type="ORF">ABIE37_000183</name>
</gene>
<evidence type="ECO:0000313" key="2">
    <source>
        <dbReference type="EMBL" id="MET4538428.1"/>
    </source>
</evidence>
<protein>
    <submittedName>
        <fullName evidence="2">DNA-binding MarR family transcriptional regulator</fullName>
    </submittedName>
</protein>
<dbReference type="PRINTS" id="PR00598">
    <property type="entry name" value="HTHMARR"/>
</dbReference>
<dbReference type="Gene3D" id="1.10.10.10">
    <property type="entry name" value="Winged helix-like DNA-binding domain superfamily/Winged helix DNA-binding domain"/>
    <property type="match status" value="1"/>
</dbReference>
<dbReference type="PROSITE" id="PS50995">
    <property type="entry name" value="HTH_MARR_2"/>
    <property type="match status" value="1"/>
</dbReference>
<dbReference type="Proteomes" id="UP001549307">
    <property type="component" value="Unassembled WGS sequence"/>
</dbReference>
<dbReference type="EMBL" id="JBEPSN010000001">
    <property type="protein sequence ID" value="MET4538428.1"/>
    <property type="molecule type" value="Genomic_DNA"/>
</dbReference>
<accession>A0ABV2P105</accession>
<dbReference type="InterPro" id="IPR000835">
    <property type="entry name" value="HTH_MarR-typ"/>
</dbReference>
<reference evidence="2 3" key="1">
    <citation type="submission" date="2024-06" db="EMBL/GenBank/DDBJ databases">
        <title>Sorghum-associated microbial communities from plants grown in Nebraska, USA.</title>
        <authorList>
            <person name="Schachtman D."/>
        </authorList>
    </citation>
    <scope>NUCLEOTIDE SEQUENCE [LARGE SCALE GENOMIC DNA]</scope>
    <source>
        <strain evidence="2 3">3552</strain>
    </source>
</reference>
<feature type="domain" description="HTH marR-type" evidence="1">
    <location>
        <begin position="1"/>
        <end position="89"/>
    </location>
</feature>
<dbReference type="SUPFAM" id="SSF46785">
    <property type="entry name" value="Winged helix' DNA-binding domain"/>
    <property type="match status" value="1"/>
</dbReference>
<keyword evidence="3" id="KW-1185">Reference proteome</keyword>
<sequence length="96" mass="10218">MAPTEIALALSASPAGTTKRVQKLLAAGFLIRKPHQTDKRSALLETTNHARDKFPALLEAITTMEIEVLKALGPESLDVLDDALGRLLSGLESPAT</sequence>
<comment type="caution">
    <text evidence="2">The sequence shown here is derived from an EMBL/GenBank/DDBJ whole genome shotgun (WGS) entry which is preliminary data.</text>
</comment>